<name>A0ABQ3BAU4_9GAMM</name>
<protein>
    <recommendedName>
        <fullName evidence="4">DUF3667 domain-containing protein</fullName>
    </recommendedName>
</protein>
<keyword evidence="1" id="KW-1133">Transmembrane helix</keyword>
<reference evidence="3" key="1">
    <citation type="journal article" date="2019" name="Int. J. Syst. Evol. Microbiol.">
        <title>The Global Catalogue of Microorganisms (GCM) 10K type strain sequencing project: providing services to taxonomists for standard genome sequencing and annotation.</title>
        <authorList>
            <consortium name="The Broad Institute Genomics Platform"/>
            <consortium name="The Broad Institute Genome Sequencing Center for Infectious Disease"/>
            <person name="Wu L."/>
            <person name="Ma J."/>
        </authorList>
    </citation>
    <scope>NUCLEOTIDE SEQUENCE [LARGE SCALE GENOMIC DNA]</scope>
    <source>
        <strain evidence="3">KCTC 32239</strain>
    </source>
</reference>
<evidence type="ECO:0000256" key="1">
    <source>
        <dbReference type="SAM" id="Phobius"/>
    </source>
</evidence>
<dbReference type="InterPro" id="IPR022134">
    <property type="entry name" value="DUF3667"/>
</dbReference>
<evidence type="ECO:0008006" key="4">
    <source>
        <dbReference type="Google" id="ProtNLM"/>
    </source>
</evidence>
<comment type="caution">
    <text evidence="2">The sequence shown here is derived from an EMBL/GenBank/DDBJ whole genome shotgun (WGS) entry which is preliminary data.</text>
</comment>
<feature type="transmembrane region" description="Helical" evidence="1">
    <location>
        <begin position="103"/>
        <end position="124"/>
    </location>
</feature>
<keyword evidence="3" id="KW-1185">Reference proteome</keyword>
<feature type="transmembrane region" description="Helical" evidence="1">
    <location>
        <begin position="244"/>
        <end position="261"/>
    </location>
</feature>
<keyword evidence="1" id="KW-0812">Transmembrane</keyword>
<dbReference type="Proteomes" id="UP000619761">
    <property type="component" value="Unassembled WGS sequence"/>
</dbReference>
<keyword evidence="1" id="KW-0472">Membrane</keyword>
<feature type="transmembrane region" description="Helical" evidence="1">
    <location>
        <begin position="273"/>
        <end position="293"/>
    </location>
</feature>
<sequence>MSDSLELSEISKATDASKIAEASEAAHAIAPAQCANCNTLLAGNYCHECGQTAHVHRSISHMIEELLHGVLHFDSKAWRTLPALIIHPGKLTRDYIDGKRTRYVSPLFLFLFLNLVMFVSLSYLGSSLTHDKSYKSYITGGMINEISNTKTRLEELNVKRQSLPANDPQLVAINSETEQLKLKLAGTEKALAASRAADDFEAAADNAKDSTQQNQLTWLERNINHALQNPDLVLYKMKGTASKFAFILIPISLPFMWLLFIRRKDIVLFDHCIFSLYSLSFICLLIMLVATLARVGWAGWSWVLILIVPPIHMFMQLRGTYQLTIGSALWRTLALLIVAGFALCVYFVAITWFSL</sequence>
<dbReference type="RefSeq" id="WP_189420981.1">
    <property type="nucleotide sequence ID" value="NZ_BMYZ01000004.1"/>
</dbReference>
<feature type="transmembrane region" description="Helical" evidence="1">
    <location>
        <begin position="329"/>
        <end position="353"/>
    </location>
</feature>
<gene>
    <name evidence="2" type="ORF">GCM10011613_34830</name>
</gene>
<dbReference type="Pfam" id="PF12412">
    <property type="entry name" value="DUF3667"/>
    <property type="match status" value="1"/>
</dbReference>
<evidence type="ECO:0000313" key="3">
    <source>
        <dbReference type="Proteomes" id="UP000619761"/>
    </source>
</evidence>
<organism evidence="2 3">
    <name type="scientific">Cellvibrio zantedeschiae</name>
    <dbReference type="NCBI Taxonomy" id="1237077"/>
    <lineage>
        <taxon>Bacteria</taxon>
        <taxon>Pseudomonadati</taxon>
        <taxon>Pseudomonadota</taxon>
        <taxon>Gammaproteobacteria</taxon>
        <taxon>Cellvibrionales</taxon>
        <taxon>Cellvibrionaceae</taxon>
        <taxon>Cellvibrio</taxon>
    </lineage>
</organism>
<proteinExistence type="predicted"/>
<feature type="transmembrane region" description="Helical" evidence="1">
    <location>
        <begin position="299"/>
        <end position="317"/>
    </location>
</feature>
<dbReference type="EMBL" id="BMYZ01000004">
    <property type="protein sequence ID" value="GGY86694.1"/>
    <property type="molecule type" value="Genomic_DNA"/>
</dbReference>
<accession>A0ABQ3BAU4</accession>
<evidence type="ECO:0000313" key="2">
    <source>
        <dbReference type="EMBL" id="GGY86694.1"/>
    </source>
</evidence>